<dbReference type="Gene3D" id="3.30.1360.20">
    <property type="entry name" value="Transcriptional coactivator/pterin dehydratase"/>
    <property type="match status" value="1"/>
</dbReference>
<proteinExistence type="inferred from homology"/>
<dbReference type="EC" id="4.2.1.96" evidence="3"/>
<evidence type="ECO:0000256" key="1">
    <source>
        <dbReference type="ARBA" id="ARBA00001554"/>
    </source>
</evidence>
<evidence type="ECO:0000256" key="2">
    <source>
        <dbReference type="ARBA" id="ARBA00006472"/>
    </source>
</evidence>
<keyword evidence="7" id="KW-1185">Reference proteome</keyword>
<dbReference type="EMBL" id="QZEY01000003">
    <property type="protein sequence ID" value="RJL33386.1"/>
    <property type="molecule type" value="Genomic_DNA"/>
</dbReference>
<dbReference type="GO" id="GO:0008124">
    <property type="term" value="F:4-alpha-hydroxytetrahydrobiopterin dehydratase activity"/>
    <property type="evidence" value="ECO:0007669"/>
    <property type="project" value="UniProtKB-EC"/>
</dbReference>
<comment type="catalytic activity">
    <reaction evidence="1">
        <text>(4aS,6R)-4a-hydroxy-L-erythro-5,6,7,8-tetrahydrobiopterin = (6R)-L-erythro-6,7-dihydrobiopterin + H2O</text>
        <dbReference type="Rhea" id="RHEA:11920"/>
        <dbReference type="ChEBI" id="CHEBI:15377"/>
        <dbReference type="ChEBI" id="CHEBI:15642"/>
        <dbReference type="ChEBI" id="CHEBI:43120"/>
        <dbReference type="EC" id="4.2.1.96"/>
    </reaction>
</comment>
<dbReference type="SUPFAM" id="SSF55248">
    <property type="entry name" value="PCD-like"/>
    <property type="match status" value="1"/>
</dbReference>
<gene>
    <name evidence="6" type="ORF">D5H75_11385</name>
</gene>
<evidence type="ECO:0000256" key="3">
    <source>
        <dbReference type="ARBA" id="ARBA00013252"/>
    </source>
</evidence>
<accession>A0A3A4BQG7</accession>
<dbReference type="Proteomes" id="UP000265768">
    <property type="component" value="Unassembled WGS sequence"/>
</dbReference>
<dbReference type="OrthoDB" id="15077at2"/>
<dbReference type="RefSeq" id="WP_119926345.1">
    <property type="nucleotide sequence ID" value="NZ_QZEY01000003.1"/>
</dbReference>
<reference evidence="6 7" key="1">
    <citation type="submission" date="2018-09" db="EMBL/GenBank/DDBJ databases">
        <title>YIM 75507 draft genome.</title>
        <authorList>
            <person name="Tang S."/>
            <person name="Feng Y."/>
        </authorList>
    </citation>
    <scope>NUCLEOTIDE SEQUENCE [LARGE SCALE GENOMIC DNA]</scope>
    <source>
        <strain evidence="6 7">YIM 75507</strain>
    </source>
</reference>
<dbReference type="InterPro" id="IPR001533">
    <property type="entry name" value="Pterin_deHydtase"/>
</dbReference>
<dbReference type="InterPro" id="IPR036428">
    <property type="entry name" value="PCD_sf"/>
</dbReference>
<evidence type="ECO:0000256" key="5">
    <source>
        <dbReference type="ARBA" id="ARBA00023239"/>
    </source>
</evidence>
<organism evidence="6 7">
    <name type="scientific">Bailinhaonella thermotolerans</name>
    <dbReference type="NCBI Taxonomy" id="1070861"/>
    <lineage>
        <taxon>Bacteria</taxon>
        <taxon>Bacillati</taxon>
        <taxon>Actinomycetota</taxon>
        <taxon>Actinomycetes</taxon>
        <taxon>Streptosporangiales</taxon>
        <taxon>Streptosporangiaceae</taxon>
        <taxon>Bailinhaonella</taxon>
    </lineage>
</organism>
<comment type="caution">
    <text evidence="6">The sequence shown here is derived from an EMBL/GenBank/DDBJ whole genome shotgun (WGS) entry which is preliminary data.</text>
</comment>
<sequence length="99" mass="10782">MSDLLTPEQVAQFLQDVEGWDGGPERISRTVVVPEAELEDLIARVMEAADHIDHHPAVEREGDHVTFVNWTHSAGGVTVLDFELARQINAILAGADPSA</sequence>
<dbReference type="GO" id="GO:0006729">
    <property type="term" value="P:tetrahydrobiopterin biosynthetic process"/>
    <property type="evidence" value="ECO:0007669"/>
    <property type="project" value="InterPro"/>
</dbReference>
<name>A0A3A4BQG7_9ACTN</name>
<dbReference type="Pfam" id="PF01329">
    <property type="entry name" value="Pterin_4a"/>
    <property type="match status" value="1"/>
</dbReference>
<evidence type="ECO:0000313" key="6">
    <source>
        <dbReference type="EMBL" id="RJL33386.1"/>
    </source>
</evidence>
<evidence type="ECO:0000313" key="7">
    <source>
        <dbReference type="Proteomes" id="UP000265768"/>
    </source>
</evidence>
<keyword evidence="5" id="KW-0456">Lyase</keyword>
<evidence type="ECO:0000256" key="4">
    <source>
        <dbReference type="ARBA" id="ARBA00021735"/>
    </source>
</evidence>
<protein>
    <recommendedName>
        <fullName evidence="4">Putative pterin-4-alpha-carbinolamine dehydratase</fullName>
        <ecNumber evidence="3">4.2.1.96</ecNumber>
    </recommendedName>
</protein>
<dbReference type="AlphaFoldDB" id="A0A3A4BQG7"/>
<comment type="similarity">
    <text evidence="2">Belongs to the pterin-4-alpha-carbinolamine dehydratase family.</text>
</comment>